<evidence type="ECO:0000313" key="2">
    <source>
        <dbReference type="EMBL" id="QEW05584.1"/>
    </source>
</evidence>
<keyword evidence="1 2" id="KW-0489">Methyltransferase</keyword>
<comment type="catalytic activity">
    <reaction evidence="1">
        <text>guanosine(1516) in 16S rRNA + S-adenosyl-L-methionine = N(2)-methylguanosine(1516) in 16S rRNA + S-adenosyl-L-homocysteine + H(+)</text>
        <dbReference type="Rhea" id="RHEA:43220"/>
        <dbReference type="Rhea" id="RHEA-COMP:10412"/>
        <dbReference type="Rhea" id="RHEA-COMP:10413"/>
        <dbReference type="ChEBI" id="CHEBI:15378"/>
        <dbReference type="ChEBI" id="CHEBI:57856"/>
        <dbReference type="ChEBI" id="CHEBI:59789"/>
        <dbReference type="ChEBI" id="CHEBI:74269"/>
        <dbReference type="ChEBI" id="CHEBI:74481"/>
        <dbReference type="EC" id="2.1.1.242"/>
    </reaction>
</comment>
<organism evidence="2 3">
    <name type="scientific">Nitrincola iocasae</name>
    <dbReference type="NCBI Taxonomy" id="2614693"/>
    <lineage>
        <taxon>Bacteria</taxon>
        <taxon>Pseudomonadati</taxon>
        <taxon>Pseudomonadota</taxon>
        <taxon>Gammaproteobacteria</taxon>
        <taxon>Oceanospirillales</taxon>
        <taxon>Oceanospirillaceae</taxon>
        <taxon>Nitrincola</taxon>
    </lineage>
</organism>
<feature type="binding site" evidence="1">
    <location>
        <position position="196"/>
    </location>
    <ligand>
        <name>S-adenosyl-L-methionine</name>
        <dbReference type="ChEBI" id="CHEBI:59789"/>
    </ligand>
</feature>
<comment type="function">
    <text evidence="1">Specifically methylates the guanosine in position 1516 of 16S rRNA.</text>
</comment>
<dbReference type="GO" id="GO:0005737">
    <property type="term" value="C:cytoplasm"/>
    <property type="evidence" value="ECO:0007669"/>
    <property type="project" value="UniProtKB-SubCell"/>
</dbReference>
<dbReference type="Gene3D" id="3.40.50.150">
    <property type="entry name" value="Vaccinia Virus protein VP39"/>
    <property type="match status" value="1"/>
</dbReference>
<dbReference type="HAMAP" id="MF_01523">
    <property type="entry name" value="16SrRNA_methyltr_J"/>
    <property type="match status" value="1"/>
</dbReference>
<keyword evidence="1" id="KW-0963">Cytoplasm</keyword>
<comment type="similarity">
    <text evidence="1">Belongs to the methyltransferase superfamily. RsmJ family.</text>
</comment>
<dbReference type="EC" id="2.1.1.242" evidence="1"/>
<keyword evidence="1" id="KW-0698">rRNA processing</keyword>
<dbReference type="SUPFAM" id="SSF53335">
    <property type="entry name" value="S-adenosyl-L-methionine-dependent methyltransferases"/>
    <property type="match status" value="1"/>
</dbReference>
<dbReference type="AlphaFoldDB" id="A0A5J6LAE5"/>
<dbReference type="Pfam" id="PF04445">
    <property type="entry name" value="SAM_MT"/>
    <property type="match status" value="1"/>
</dbReference>
<dbReference type="Proteomes" id="UP000325606">
    <property type="component" value="Chromosome"/>
</dbReference>
<dbReference type="PANTHER" id="PTHR36112">
    <property type="entry name" value="RIBOSOMAL RNA SMALL SUBUNIT METHYLTRANSFERASE J"/>
    <property type="match status" value="1"/>
</dbReference>
<sequence length="276" mass="30035">MLTCPSWLRVQLDQALLACGWQEPAFAARAELLAAQLKVPVVQVVSLQDLPFAYLLLCDASGLALQMCGKKPPGPVRADFVSGAVAHRRQFGGGQGQMIAKACGIAKGIRPSVADVTAGLGRDAFVLASLGCQVQMVERSALVHLLLDDGLVRAAEHPDLQNIIARMALVHSDALDWLGHQARLPASERPQVVYLDPMFPHREKAALVKKEMLLFRDLVGDDADADGLLDAALAIAQCRVVVKRPRKAPCLMEHEPAYRLEGKSSRYDIYSLKKLF</sequence>
<reference evidence="2 3" key="1">
    <citation type="submission" date="2019-09" db="EMBL/GenBank/DDBJ databases">
        <title>Nitrincola iocasae sp. nov., a bacterium isolated from the sediment collected at a cold seep field in South China Sea.</title>
        <authorList>
            <person name="Zhang H."/>
            <person name="Wang H."/>
            <person name="Li C."/>
        </authorList>
    </citation>
    <scope>NUCLEOTIDE SEQUENCE [LARGE SCALE GENOMIC DNA]</scope>
    <source>
        <strain evidence="2 3">KXZD1103</strain>
    </source>
</reference>
<feature type="binding site" evidence="1">
    <location>
        <begin position="138"/>
        <end position="139"/>
    </location>
    <ligand>
        <name>S-adenosyl-L-methionine</name>
        <dbReference type="ChEBI" id="CHEBI:59789"/>
    </ligand>
</feature>
<proteinExistence type="inferred from homology"/>
<keyword evidence="1 2" id="KW-0808">Transferase</keyword>
<name>A0A5J6LAE5_9GAMM</name>
<feature type="binding site" evidence="1">
    <location>
        <begin position="122"/>
        <end position="123"/>
    </location>
    <ligand>
        <name>S-adenosyl-L-methionine</name>
        <dbReference type="ChEBI" id="CHEBI:59789"/>
    </ligand>
</feature>
<dbReference type="CDD" id="cd02440">
    <property type="entry name" value="AdoMet_MTases"/>
    <property type="match status" value="1"/>
</dbReference>
<dbReference type="EMBL" id="CP044222">
    <property type="protein sequence ID" value="QEW05584.1"/>
    <property type="molecule type" value="Genomic_DNA"/>
</dbReference>
<dbReference type="KEGG" id="nik:F5I99_03250"/>
<evidence type="ECO:0000313" key="3">
    <source>
        <dbReference type="Proteomes" id="UP000325606"/>
    </source>
</evidence>
<evidence type="ECO:0000256" key="1">
    <source>
        <dbReference type="HAMAP-Rule" id="MF_01523"/>
    </source>
</evidence>
<dbReference type="GO" id="GO:0008990">
    <property type="term" value="F:rRNA (guanine-N2-)-methyltransferase activity"/>
    <property type="evidence" value="ECO:0007669"/>
    <property type="project" value="UniProtKB-UniRule"/>
</dbReference>
<dbReference type="PANTHER" id="PTHR36112:SF1">
    <property type="entry name" value="RIBOSOMAL RNA SMALL SUBUNIT METHYLTRANSFERASE J"/>
    <property type="match status" value="1"/>
</dbReference>
<keyword evidence="1" id="KW-0949">S-adenosyl-L-methionine</keyword>
<protein>
    <recommendedName>
        <fullName evidence="1">Ribosomal RNA small subunit methyltransferase J</fullName>
        <ecNumber evidence="1">2.1.1.242</ecNumber>
    </recommendedName>
    <alternativeName>
        <fullName evidence="1">16S rRNA m2G1516 methyltransferase</fullName>
    </alternativeName>
    <alternativeName>
        <fullName evidence="1">rRNA (guanine-N(2)-)-methyltransferase</fullName>
    </alternativeName>
</protein>
<comment type="subcellular location">
    <subcellularLocation>
        <location evidence="1">Cytoplasm</location>
    </subcellularLocation>
</comment>
<gene>
    <name evidence="1" type="primary">rsmJ</name>
    <name evidence="2" type="ORF">F5I99_03250</name>
</gene>
<dbReference type="InterPro" id="IPR029063">
    <property type="entry name" value="SAM-dependent_MTases_sf"/>
</dbReference>
<comment type="caution">
    <text evidence="1">Lacks conserved residue(s) required for the propagation of feature annotation.</text>
</comment>
<dbReference type="InterPro" id="IPR007536">
    <property type="entry name" value="16SrRNA_methylTrfase_J"/>
</dbReference>
<keyword evidence="3" id="KW-1185">Reference proteome</keyword>
<accession>A0A5J6LAE5</accession>